<comment type="caution">
    <text evidence="1">The sequence shown here is derived from an EMBL/GenBank/DDBJ whole genome shotgun (WGS) entry which is preliminary data.</text>
</comment>
<gene>
    <name evidence="1" type="ORF">NPIL_629651</name>
</gene>
<evidence type="ECO:0000313" key="2">
    <source>
        <dbReference type="Proteomes" id="UP000887013"/>
    </source>
</evidence>
<dbReference type="AlphaFoldDB" id="A0A8X6QI00"/>
<dbReference type="Proteomes" id="UP000887013">
    <property type="component" value="Unassembled WGS sequence"/>
</dbReference>
<sequence>MVVTSDFERGYRLFFFLLSEHFTKQVLSNCGLQPALVIPHRNKNNNLTTLCVPNVSSAPLNIHSNACTLLLL</sequence>
<keyword evidence="2" id="KW-1185">Reference proteome</keyword>
<dbReference type="EMBL" id="BMAW01080480">
    <property type="protein sequence ID" value="GFU19796.1"/>
    <property type="molecule type" value="Genomic_DNA"/>
</dbReference>
<reference evidence="1" key="1">
    <citation type="submission" date="2020-08" db="EMBL/GenBank/DDBJ databases">
        <title>Multicomponent nature underlies the extraordinary mechanical properties of spider dragline silk.</title>
        <authorList>
            <person name="Kono N."/>
            <person name="Nakamura H."/>
            <person name="Mori M."/>
            <person name="Yoshida Y."/>
            <person name="Ohtoshi R."/>
            <person name="Malay A.D."/>
            <person name="Moran D.A.P."/>
            <person name="Tomita M."/>
            <person name="Numata K."/>
            <person name="Arakawa K."/>
        </authorList>
    </citation>
    <scope>NUCLEOTIDE SEQUENCE</scope>
</reference>
<protein>
    <submittedName>
        <fullName evidence="1">Uncharacterized protein</fullName>
    </submittedName>
</protein>
<name>A0A8X6QI00_NEPPI</name>
<accession>A0A8X6QI00</accession>
<organism evidence="1 2">
    <name type="scientific">Nephila pilipes</name>
    <name type="common">Giant wood spider</name>
    <name type="synonym">Nephila maculata</name>
    <dbReference type="NCBI Taxonomy" id="299642"/>
    <lineage>
        <taxon>Eukaryota</taxon>
        <taxon>Metazoa</taxon>
        <taxon>Ecdysozoa</taxon>
        <taxon>Arthropoda</taxon>
        <taxon>Chelicerata</taxon>
        <taxon>Arachnida</taxon>
        <taxon>Araneae</taxon>
        <taxon>Araneomorphae</taxon>
        <taxon>Entelegynae</taxon>
        <taxon>Araneoidea</taxon>
        <taxon>Nephilidae</taxon>
        <taxon>Nephila</taxon>
    </lineage>
</organism>
<evidence type="ECO:0000313" key="1">
    <source>
        <dbReference type="EMBL" id="GFU19796.1"/>
    </source>
</evidence>
<proteinExistence type="predicted"/>